<evidence type="ECO:0000256" key="1">
    <source>
        <dbReference type="SAM" id="MobiDB-lite"/>
    </source>
</evidence>
<comment type="caution">
    <text evidence="3">The sequence shown here is derived from an EMBL/GenBank/DDBJ whole genome shotgun (WGS) entry which is preliminary data.</text>
</comment>
<feature type="compositionally biased region" description="Polar residues" evidence="1">
    <location>
        <begin position="101"/>
        <end position="111"/>
    </location>
</feature>
<dbReference type="Proteomes" id="UP000544095">
    <property type="component" value="Unassembled WGS sequence"/>
</dbReference>
<feature type="compositionally biased region" description="Basic and acidic residues" evidence="1">
    <location>
        <begin position="200"/>
        <end position="217"/>
    </location>
</feature>
<evidence type="ECO:0000256" key="2">
    <source>
        <dbReference type="SAM" id="Phobius"/>
    </source>
</evidence>
<feature type="transmembrane region" description="Helical" evidence="2">
    <location>
        <begin position="6"/>
        <end position="29"/>
    </location>
</feature>
<evidence type="ECO:0000313" key="3">
    <source>
        <dbReference type="EMBL" id="KAF5576723.1"/>
    </source>
</evidence>
<evidence type="ECO:0000313" key="4">
    <source>
        <dbReference type="Proteomes" id="UP000544095"/>
    </source>
</evidence>
<sequence length="389" mass="44264">MVQLFLTLYPWILVTVGVSFTVFFAIQIVNRVPHRIYLLLIPCASYVILSGLHLDIYTSFRPHDPYIEELGRATALTSLLIITYTLVICFGCQSRGSQATESQKVRSSVPSTEIRDRQEDNDKTQKRSDITTKSDIPLWNPAYRQLKMLPSHNSSAGHAICEVCKGCEKLGILYEESFKTCHLGIDCTRRKSPGCAQHDPTTHSKRDSPTHSKRDPPTHIQPNSPTHLFVKTLDQFFSYRMGIVIWCMLIVFTFVPGDIHLLTTQSQHTIFLMREDGIVQLTVMATVFVFAIWLLLIPVVYIVRWCSICIFGLLRWFVLPVLYFCMARADPRISFFTACDNAIAIAQYVEEGSEWSKTSTVVGWLKEFGVAMEQAEQAEQARKRNKGNV</sequence>
<name>A0A8H5KQ18_9HYPO</name>
<feature type="transmembrane region" description="Helical" evidence="2">
    <location>
        <begin position="303"/>
        <end position="324"/>
    </location>
</feature>
<keyword evidence="2" id="KW-0472">Membrane</keyword>
<keyword evidence="2" id="KW-0812">Transmembrane</keyword>
<protein>
    <submittedName>
        <fullName evidence="3">Uncharacterized protein</fullName>
    </submittedName>
</protein>
<feature type="transmembrane region" description="Helical" evidence="2">
    <location>
        <begin position="74"/>
        <end position="92"/>
    </location>
</feature>
<feature type="region of interest" description="Disordered" evidence="1">
    <location>
        <begin position="101"/>
        <end position="131"/>
    </location>
</feature>
<dbReference type="AlphaFoldDB" id="A0A8H5KQ18"/>
<feature type="transmembrane region" description="Helical" evidence="2">
    <location>
        <begin position="237"/>
        <end position="257"/>
    </location>
</feature>
<keyword evidence="2" id="KW-1133">Transmembrane helix</keyword>
<reference evidence="3 4" key="1">
    <citation type="submission" date="2020-05" db="EMBL/GenBank/DDBJ databases">
        <title>Identification and distribution of gene clusters putatively required for synthesis of sphingolipid metabolism inhibitors in phylogenetically diverse species of the filamentous fungus Fusarium.</title>
        <authorList>
            <person name="Kim H.-S."/>
            <person name="Busman M."/>
            <person name="Brown D.W."/>
            <person name="Divon H."/>
            <person name="Uhlig S."/>
            <person name="Proctor R.H."/>
        </authorList>
    </citation>
    <scope>NUCLEOTIDE SEQUENCE [LARGE SCALE GENOMIC DNA]</scope>
    <source>
        <strain evidence="3 4">NRRL 25211</strain>
    </source>
</reference>
<feature type="region of interest" description="Disordered" evidence="1">
    <location>
        <begin position="193"/>
        <end position="223"/>
    </location>
</feature>
<accession>A0A8H5KQ18</accession>
<keyword evidence="4" id="KW-1185">Reference proteome</keyword>
<feature type="transmembrane region" description="Helical" evidence="2">
    <location>
        <begin position="277"/>
        <end position="296"/>
    </location>
</feature>
<proteinExistence type="predicted"/>
<dbReference type="EMBL" id="JAAOAR010000625">
    <property type="protein sequence ID" value="KAF5576723.1"/>
    <property type="molecule type" value="Genomic_DNA"/>
</dbReference>
<feature type="transmembrane region" description="Helical" evidence="2">
    <location>
        <begin position="36"/>
        <end position="54"/>
    </location>
</feature>
<organism evidence="3 4">
    <name type="scientific">Fusarium pseudoanthophilum</name>
    <dbReference type="NCBI Taxonomy" id="48495"/>
    <lineage>
        <taxon>Eukaryota</taxon>
        <taxon>Fungi</taxon>
        <taxon>Dikarya</taxon>
        <taxon>Ascomycota</taxon>
        <taxon>Pezizomycotina</taxon>
        <taxon>Sordariomycetes</taxon>
        <taxon>Hypocreomycetidae</taxon>
        <taxon>Hypocreales</taxon>
        <taxon>Nectriaceae</taxon>
        <taxon>Fusarium</taxon>
        <taxon>Fusarium fujikuroi species complex</taxon>
    </lineage>
</organism>
<gene>
    <name evidence="3" type="ORF">FPANT_10795</name>
</gene>
<feature type="compositionally biased region" description="Basic and acidic residues" evidence="1">
    <location>
        <begin position="113"/>
        <end position="131"/>
    </location>
</feature>